<dbReference type="KEGG" id="tet:TTHERM_01405880"/>
<dbReference type="Proteomes" id="UP000009168">
    <property type="component" value="Unassembled WGS sequence"/>
</dbReference>
<evidence type="ECO:0000313" key="3">
    <source>
        <dbReference type="Proteomes" id="UP000009168"/>
    </source>
</evidence>
<reference evidence="3" key="1">
    <citation type="journal article" date="2006" name="PLoS Biol.">
        <title>Macronuclear genome sequence of the ciliate Tetrahymena thermophila, a model eukaryote.</title>
        <authorList>
            <person name="Eisen J.A."/>
            <person name="Coyne R.S."/>
            <person name="Wu M."/>
            <person name="Wu D."/>
            <person name="Thiagarajan M."/>
            <person name="Wortman J.R."/>
            <person name="Badger J.H."/>
            <person name="Ren Q."/>
            <person name="Amedeo P."/>
            <person name="Jones K.M."/>
            <person name="Tallon L.J."/>
            <person name="Delcher A.L."/>
            <person name="Salzberg S.L."/>
            <person name="Silva J.C."/>
            <person name="Haas B.J."/>
            <person name="Majoros W.H."/>
            <person name="Farzad M."/>
            <person name="Carlton J.M."/>
            <person name="Smith R.K. Jr."/>
            <person name="Garg J."/>
            <person name="Pearlman R.E."/>
            <person name="Karrer K.M."/>
            <person name="Sun L."/>
            <person name="Manning G."/>
            <person name="Elde N.C."/>
            <person name="Turkewitz A.P."/>
            <person name="Asai D.J."/>
            <person name="Wilkes D.E."/>
            <person name="Wang Y."/>
            <person name="Cai H."/>
            <person name="Collins K."/>
            <person name="Stewart B.A."/>
            <person name="Lee S.R."/>
            <person name="Wilamowska K."/>
            <person name="Weinberg Z."/>
            <person name="Ruzzo W.L."/>
            <person name="Wloga D."/>
            <person name="Gaertig J."/>
            <person name="Frankel J."/>
            <person name="Tsao C.-C."/>
            <person name="Gorovsky M.A."/>
            <person name="Keeling P.J."/>
            <person name="Waller R.F."/>
            <person name="Patron N.J."/>
            <person name="Cherry J.M."/>
            <person name="Stover N.A."/>
            <person name="Krieger C.J."/>
            <person name="del Toro C."/>
            <person name="Ryder H.F."/>
            <person name="Williamson S.C."/>
            <person name="Barbeau R.A."/>
            <person name="Hamilton E.P."/>
            <person name="Orias E."/>
        </authorList>
    </citation>
    <scope>NUCLEOTIDE SEQUENCE [LARGE SCALE GENOMIC DNA]</scope>
    <source>
        <strain evidence="3">SB210</strain>
    </source>
</reference>
<accession>Q22SN8</accession>
<dbReference type="InParanoid" id="Q22SN8"/>
<gene>
    <name evidence="2" type="ORF">TTHERM_01405880</name>
</gene>
<organism evidence="2 3">
    <name type="scientific">Tetrahymena thermophila (strain SB210)</name>
    <dbReference type="NCBI Taxonomy" id="312017"/>
    <lineage>
        <taxon>Eukaryota</taxon>
        <taxon>Sar</taxon>
        <taxon>Alveolata</taxon>
        <taxon>Ciliophora</taxon>
        <taxon>Intramacronucleata</taxon>
        <taxon>Oligohymenophorea</taxon>
        <taxon>Hymenostomatida</taxon>
        <taxon>Tetrahymenina</taxon>
        <taxon>Tetrahymenidae</taxon>
        <taxon>Tetrahymena</taxon>
    </lineage>
</organism>
<dbReference type="AlphaFoldDB" id="Q22SN8"/>
<protein>
    <submittedName>
        <fullName evidence="2">Uncharacterized protein</fullName>
    </submittedName>
</protein>
<dbReference type="RefSeq" id="XP_001008542.1">
    <property type="nucleotide sequence ID" value="XM_001008542.1"/>
</dbReference>
<keyword evidence="3" id="KW-1185">Reference proteome</keyword>
<dbReference type="GeneID" id="7832331"/>
<name>Q22SN8_TETTS</name>
<proteinExistence type="predicted"/>
<dbReference type="HOGENOM" id="CLU_2126091_0_0_1"/>
<evidence type="ECO:0000256" key="1">
    <source>
        <dbReference type="SAM" id="MobiDB-lite"/>
    </source>
</evidence>
<feature type="region of interest" description="Disordered" evidence="1">
    <location>
        <begin position="22"/>
        <end position="48"/>
    </location>
</feature>
<feature type="compositionally biased region" description="Low complexity" evidence="1">
    <location>
        <begin position="22"/>
        <end position="45"/>
    </location>
</feature>
<sequence>MQGPQLLVLFLNQLSIIRTKQSQNNSKFNSKQRQNNQSQSFSRSFPANKQLTAIQQTYRQIKRGECKNGDNEAAYKLIIKLTKTKQQIINIQITELQQRTKIKRNWKYIIKVHS</sequence>
<evidence type="ECO:0000313" key="2">
    <source>
        <dbReference type="EMBL" id="EAR88297.1"/>
    </source>
</evidence>
<dbReference type="EMBL" id="GG662844">
    <property type="protein sequence ID" value="EAR88297.1"/>
    <property type="molecule type" value="Genomic_DNA"/>
</dbReference>